<evidence type="ECO:0000259" key="4">
    <source>
        <dbReference type="Pfam" id="PF01734"/>
    </source>
</evidence>
<dbReference type="Gene3D" id="3.40.1090.10">
    <property type="entry name" value="Cytosolic phospholipase A2 catalytic domain"/>
    <property type="match status" value="2"/>
</dbReference>
<evidence type="ECO:0000256" key="2">
    <source>
        <dbReference type="ARBA" id="ARBA00022963"/>
    </source>
</evidence>
<keyword evidence="3" id="KW-0443">Lipid metabolism</keyword>
<proteinExistence type="predicted"/>
<keyword evidence="1" id="KW-0378">Hydrolase</keyword>
<dbReference type="RefSeq" id="WP_172432522.1">
    <property type="nucleotide sequence ID" value="NZ_AP022642.1"/>
</dbReference>
<dbReference type="GeneID" id="57395923"/>
<organism evidence="5 6">
    <name type="scientific">Metapseudomonas otitidis</name>
    <dbReference type="NCBI Taxonomy" id="319939"/>
    <lineage>
        <taxon>Bacteria</taxon>
        <taxon>Pseudomonadati</taxon>
        <taxon>Pseudomonadota</taxon>
        <taxon>Gammaproteobacteria</taxon>
        <taxon>Pseudomonadales</taxon>
        <taxon>Pseudomonadaceae</taxon>
        <taxon>Metapseudomonas</taxon>
    </lineage>
</organism>
<dbReference type="InterPro" id="IPR050301">
    <property type="entry name" value="NTE"/>
</dbReference>
<evidence type="ECO:0000313" key="6">
    <source>
        <dbReference type="Proteomes" id="UP000501237"/>
    </source>
</evidence>
<dbReference type="SUPFAM" id="SSF52151">
    <property type="entry name" value="FabD/lysophospholipase-like"/>
    <property type="match status" value="1"/>
</dbReference>
<accession>A0A679GG46</accession>
<evidence type="ECO:0000313" key="5">
    <source>
        <dbReference type="EMBL" id="BCA26729.1"/>
    </source>
</evidence>
<dbReference type="PANTHER" id="PTHR14226">
    <property type="entry name" value="NEUROPATHY TARGET ESTERASE/SWISS CHEESE D.MELANOGASTER"/>
    <property type="match status" value="1"/>
</dbReference>
<evidence type="ECO:0000256" key="1">
    <source>
        <dbReference type="ARBA" id="ARBA00022801"/>
    </source>
</evidence>
<keyword evidence="2" id="KW-0442">Lipid degradation</keyword>
<dbReference type="EMBL" id="AP022642">
    <property type="protein sequence ID" value="BCA26729.1"/>
    <property type="molecule type" value="Genomic_DNA"/>
</dbReference>
<dbReference type="Proteomes" id="UP000501237">
    <property type="component" value="Chromosome"/>
</dbReference>
<evidence type="ECO:0000256" key="3">
    <source>
        <dbReference type="ARBA" id="ARBA00023098"/>
    </source>
</evidence>
<dbReference type="AlphaFoldDB" id="A0A679GG46"/>
<sequence length="369" mass="40458">MAIKGKTVGLALSGGGYRATLFSLGSLWRLNEAGLLGQLDRISSVSGGSILAGLLAHRWRKLDFVNGSAKNFQIEVVDPIRKFCSETIDVAAGVKGFFTPFKSAGQYLTECYDKHLFHGAATNQMPDPTKGEGPLFVIYATNLQTGRSFRIRQDMLADWKIGVARGVSIPLAQAVAASSAFPPVFSPIIVQTDSSAWAGGEDIPYLNELRRRIVLADGGVYDNMGLETLIDKVDVVLVSDAGAPFEIEPEPSETPLQMNRVRDILIDQSRALRKRWLISDFEKKNRYGAYWGIDTHIGDYKDKLAVAQDTTVTGSLARLPTRLADFGRESEERLINWGYALADAALRTRAEFAIEKSLGLPMPDSKLTE</sequence>
<dbReference type="GO" id="GO:0016042">
    <property type="term" value="P:lipid catabolic process"/>
    <property type="evidence" value="ECO:0007669"/>
    <property type="project" value="UniProtKB-KW"/>
</dbReference>
<name>A0A679GG46_9GAMM</name>
<dbReference type="InterPro" id="IPR016035">
    <property type="entry name" value="Acyl_Trfase/lysoPLipase"/>
</dbReference>
<dbReference type="GO" id="GO:0016787">
    <property type="term" value="F:hydrolase activity"/>
    <property type="evidence" value="ECO:0007669"/>
    <property type="project" value="UniProtKB-KW"/>
</dbReference>
<dbReference type="Pfam" id="PF01734">
    <property type="entry name" value="Patatin"/>
    <property type="match status" value="1"/>
</dbReference>
<dbReference type="PANTHER" id="PTHR14226:SF78">
    <property type="entry name" value="SLR0060 PROTEIN"/>
    <property type="match status" value="1"/>
</dbReference>
<feature type="domain" description="PNPLA" evidence="4">
    <location>
        <begin position="10"/>
        <end position="229"/>
    </location>
</feature>
<dbReference type="KEGG" id="poj:PtoMrB4_07060"/>
<reference evidence="5 6" key="1">
    <citation type="journal article" date="2020" name="Microbiol. Resour. Announc.">
        <title>Complete genome sequence of Pseudomonas otitidis strain MrB4, isolated from Lake Biwa in Japan.</title>
        <authorList>
            <person name="Miyazaki K."/>
            <person name="Hase E."/>
            <person name="Maruya T."/>
        </authorList>
    </citation>
    <scope>NUCLEOTIDE SEQUENCE [LARGE SCALE GENOMIC DNA]</scope>
    <source>
        <strain evidence="5 6">MrB4</strain>
    </source>
</reference>
<protein>
    <submittedName>
        <fullName evidence="5">Patatin</fullName>
    </submittedName>
</protein>
<gene>
    <name evidence="5" type="ORF">PtoMrB4_07060</name>
</gene>
<dbReference type="InterPro" id="IPR002641">
    <property type="entry name" value="PNPLA_dom"/>
</dbReference>